<name>A0ABS8AZA1_9BACT</name>
<evidence type="ECO:0000313" key="2">
    <source>
        <dbReference type="EMBL" id="MCB2411137.1"/>
    </source>
</evidence>
<dbReference type="EMBL" id="JAJADR010000015">
    <property type="protein sequence ID" value="MCB2411137.1"/>
    <property type="molecule type" value="Genomic_DNA"/>
</dbReference>
<comment type="caution">
    <text evidence="2">The sequence shown here is derived from an EMBL/GenBank/DDBJ whole genome shotgun (WGS) entry which is preliminary data.</text>
</comment>
<dbReference type="RefSeq" id="WP_226180706.1">
    <property type="nucleotide sequence ID" value="NZ_JAJADR010000015.1"/>
</dbReference>
<feature type="compositionally biased region" description="Basic and acidic residues" evidence="1">
    <location>
        <begin position="13"/>
        <end position="33"/>
    </location>
</feature>
<feature type="compositionally biased region" description="Low complexity" evidence="1">
    <location>
        <begin position="38"/>
        <end position="62"/>
    </location>
</feature>
<dbReference type="Proteomes" id="UP001165296">
    <property type="component" value="Unassembled WGS sequence"/>
</dbReference>
<feature type="region of interest" description="Disordered" evidence="1">
    <location>
        <begin position="1"/>
        <end position="82"/>
    </location>
</feature>
<feature type="compositionally biased region" description="Low complexity" evidence="1">
    <location>
        <begin position="69"/>
        <end position="82"/>
    </location>
</feature>
<keyword evidence="3" id="KW-1185">Reference proteome</keyword>
<proteinExistence type="predicted"/>
<protein>
    <submittedName>
        <fullName evidence="2">Uncharacterized protein</fullName>
    </submittedName>
</protein>
<reference evidence="2" key="1">
    <citation type="submission" date="2021-10" db="EMBL/GenBank/DDBJ databases">
        <authorList>
            <person name="Dean J.D."/>
            <person name="Kim M.K."/>
            <person name="Newey C.N."/>
            <person name="Stoker T.S."/>
            <person name="Thompson D.W."/>
            <person name="Grose J.H."/>
        </authorList>
    </citation>
    <scope>NUCLEOTIDE SEQUENCE</scope>
    <source>
        <strain evidence="2">BT178</strain>
    </source>
</reference>
<evidence type="ECO:0000256" key="1">
    <source>
        <dbReference type="SAM" id="MobiDB-lite"/>
    </source>
</evidence>
<accession>A0ABS8AZA1</accession>
<sequence>MAKSFKQLAAKLEAPKRTSEKDILDFLEQDHPATNRVASSISNTSSSSNTNNTNIASNTNNTEAVDKQSNSSNTSNTKSLATVVDSSVTDVTNEDIDVRQTFILGLQYLDRLKDYVHTKRTGGQYEYTQKQALHDALDRLFEGATIEARPAHIRQQEESRKQKIRRGIPK</sequence>
<organism evidence="2 3">
    <name type="scientific">Hymenobacter lucidus</name>
    <dbReference type="NCBI Taxonomy" id="2880930"/>
    <lineage>
        <taxon>Bacteria</taxon>
        <taxon>Pseudomonadati</taxon>
        <taxon>Bacteroidota</taxon>
        <taxon>Cytophagia</taxon>
        <taxon>Cytophagales</taxon>
        <taxon>Hymenobacteraceae</taxon>
        <taxon>Hymenobacter</taxon>
    </lineage>
</organism>
<evidence type="ECO:0000313" key="3">
    <source>
        <dbReference type="Proteomes" id="UP001165296"/>
    </source>
</evidence>
<gene>
    <name evidence="2" type="ORF">LGH74_24330</name>
</gene>